<dbReference type="SUPFAM" id="SSF46785">
    <property type="entry name" value="Winged helix' DNA-binding domain"/>
    <property type="match status" value="1"/>
</dbReference>
<dbReference type="InterPro" id="IPR000835">
    <property type="entry name" value="HTH_MarR-typ"/>
</dbReference>
<dbReference type="Proteomes" id="UP000597444">
    <property type="component" value="Unassembled WGS sequence"/>
</dbReference>
<dbReference type="SMART" id="SM00347">
    <property type="entry name" value="HTH_MARR"/>
    <property type="match status" value="1"/>
</dbReference>
<accession>A0A8J3J2C0</accession>
<dbReference type="RefSeq" id="WP_220210128.1">
    <property type="nucleotide sequence ID" value="NZ_BNJK01000002.1"/>
</dbReference>
<dbReference type="AlphaFoldDB" id="A0A8J3J2C0"/>
<organism evidence="2 3">
    <name type="scientific">Reticulibacter mediterranei</name>
    <dbReference type="NCBI Taxonomy" id="2778369"/>
    <lineage>
        <taxon>Bacteria</taxon>
        <taxon>Bacillati</taxon>
        <taxon>Chloroflexota</taxon>
        <taxon>Ktedonobacteria</taxon>
        <taxon>Ktedonobacterales</taxon>
        <taxon>Reticulibacteraceae</taxon>
        <taxon>Reticulibacter</taxon>
    </lineage>
</organism>
<dbReference type="GO" id="GO:0003700">
    <property type="term" value="F:DNA-binding transcription factor activity"/>
    <property type="evidence" value="ECO:0007669"/>
    <property type="project" value="InterPro"/>
</dbReference>
<dbReference type="PROSITE" id="PS50995">
    <property type="entry name" value="HTH_MARR_2"/>
    <property type="match status" value="1"/>
</dbReference>
<dbReference type="PANTHER" id="PTHR33164:SF106">
    <property type="entry name" value="TRANSCRIPTIONAL REGULATORY PROTEIN"/>
    <property type="match status" value="1"/>
</dbReference>
<name>A0A8J3J2C0_9CHLR</name>
<dbReference type="InterPro" id="IPR001845">
    <property type="entry name" value="HTH_ArsR_DNA-bd_dom"/>
</dbReference>
<dbReference type="InterPro" id="IPR011991">
    <property type="entry name" value="ArsR-like_HTH"/>
</dbReference>
<dbReference type="SMART" id="SM00418">
    <property type="entry name" value="HTH_ARSR"/>
    <property type="match status" value="1"/>
</dbReference>
<dbReference type="InterPro" id="IPR039422">
    <property type="entry name" value="MarR/SlyA-like"/>
</dbReference>
<proteinExistence type="predicted"/>
<dbReference type="EMBL" id="BNJK01000002">
    <property type="protein sequence ID" value="GHO99486.1"/>
    <property type="molecule type" value="Genomic_DNA"/>
</dbReference>
<evidence type="ECO:0000313" key="3">
    <source>
        <dbReference type="Proteomes" id="UP000597444"/>
    </source>
</evidence>
<dbReference type="Gene3D" id="1.10.10.10">
    <property type="entry name" value="Winged helix-like DNA-binding domain superfamily/Winged helix DNA-binding domain"/>
    <property type="match status" value="1"/>
</dbReference>
<protein>
    <recommendedName>
        <fullName evidence="1">HTH marR-type domain-containing protein</fullName>
    </recommendedName>
</protein>
<dbReference type="PANTHER" id="PTHR33164">
    <property type="entry name" value="TRANSCRIPTIONAL REGULATOR, MARR FAMILY"/>
    <property type="match status" value="1"/>
</dbReference>
<comment type="caution">
    <text evidence="2">The sequence shown here is derived from an EMBL/GenBank/DDBJ whole genome shotgun (WGS) entry which is preliminary data.</text>
</comment>
<dbReference type="GO" id="GO:0006950">
    <property type="term" value="P:response to stress"/>
    <property type="evidence" value="ECO:0007669"/>
    <property type="project" value="TreeGrafter"/>
</dbReference>
<keyword evidence="3" id="KW-1185">Reference proteome</keyword>
<sequence length="361" mass="39257">MSSGSQEKRADLARELRQFQGLGAAFFRAAATRMGLNATDMQVIDILESDGSSTAGQLADLTGLTTGAITGMLNRLEEAGLVRRERDPNDGRRVIVQLTRGKDDAQVIDPIFAPMAEAWDDMVSHYSDEQISFLLTFLTQSNTLSKRAIAHLRELPADKAESLSAPLGEQESGRLVVFSGVSRLIVRTSEVRSAFYQARFEGAAPDVKIKDEVVTIRYPQRLWLPGKEQRMADVALNATIPWHIVIQGGASEVVAELGKLHLAELKVKGGLSTIRLELPEPSGTVPIRISGGASEIIVRRPAGIATRAYLKGWASEFVFDDQAFSDVGNNVRLQSPDYESAPNRYDIEVSSSASMVTITAG</sequence>
<evidence type="ECO:0000259" key="1">
    <source>
        <dbReference type="PROSITE" id="PS50995"/>
    </source>
</evidence>
<reference evidence="2" key="1">
    <citation type="submission" date="2020-10" db="EMBL/GenBank/DDBJ databases">
        <title>Taxonomic study of unclassified bacteria belonging to the class Ktedonobacteria.</title>
        <authorList>
            <person name="Yabe S."/>
            <person name="Wang C.M."/>
            <person name="Zheng Y."/>
            <person name="Sakai Y."/>
            <person name="Cavaletti L."/>
            <person name="Monciardini P."/>
            <person name="Donadio S."/>
        </authorList>
    </citation>
    <scope>NUCLEOTIDE SEQUENCE</scope>
    <source>
        <strain evidence="2">ID150040</strain>
    </source>
</reference>
<dbReference type="InterPro" id="IPR036390">
    <property type="entry name" value="WH_DNA-bd_sf"/>
</dbReference>
<dbReference type="InterPro" id="IPR036388">
    <property type="entry name" value="WH-like_DNA-bd_sf"/>
</dbReference>
<dbReference type="Pfam" id="PF12802">
    <property type="entry name" value="MarR_2"/>
    <property type="match status" value="1"/>
</dbReference>
<evidence type="ECO:0000313" key="2">
    <source>
        <dbReference type="EMBL" id="GHO99486.1"/>
    </source>
</evidence>
<dbReference type="CDD" id="cd00090">
    <property type="entry name" value="HTH_ARSR"/>
    <property type="match status" value="1"/>
</dbReference>
<feature type="domain" description="HTH marR-type" evidence="1">
    <location>
        <begin position="9"/>
        <end position="143"/>
    </location>
</feature>
<gene>
    <name evidence="2" type="ORF">KSF_095340</name>
</gene>